<name>A0A9W4XGK6_9ASCO</name>
<comment type="caution">
    <text evidence="2">The sequence shown here is derived from an EMBL/GenBank/DDBJ whole genome shotgun (WGS) entry which is preliminary data.</text>
</comment>
<reference evidence="2" key="1">
    <citation type="submission" date="2022-12" db="EMBL/GenBank/DDBJ databases">
        <authorList>
            <person name="Brejova B."/>
        </authorList>
    </citation>
    <scope>NUCLEOTIDE SEQUENCE</scope>
</reference>
<feature type="region of interest" description="Disordered" evidence="1">
    <location>
        <begin position="1"/>
        <end position="20"/>
    </location>
</feature>
<dbReference type="OrthoDB" id="376826at2759"/>
<evidence type="ECO:0000256" key="1">
    <source>
        <dbReference type="SAM" id="MobiDB-lite"/>
    </source>
</evidence>
<evidence type="ECO:0000313" key="3">
    <source>
        <dbReference type="Proteomes" id="UP001152885"/>
    </source>
</evidence>
<protein>
    <submittedName>
        <fullName evidence="2">Uncharacterized protein</fullName>
    </submittedName>
</protein>
<gene>
    <name evidence="2" type="ORF">CANVERA_P2503</name>
</gene>
<proteinExistence type="predicted"/>
<evidence type="ECO:0000313" key="2">
    <source>
        <dbReference type="EMBL" id="CAI5757991.1"/>
    </source>
</evidence>
<sequence length="91" mass="10169">MSKFVLPPRRQPNNNSSSSYVYVDVQKEPSKELPVQGYLAKIANCPAIPALTFIISSFPLLKIFVSNAVPILVARDEKKKQEANKPYDGFD</sequence>
<organism evidence="2 3">
    <name type="scientific">Candida verbasci</name>
    <dbReference type="NCBI Taxonomy" id="1227364"/>
    <lineage>
        <taxon>Eukaryota</taxon>
        <taxon>Fungi</taxon>
        <taxon>Dikarya</taxon>
        <taxon>Ascomycota</taxon>
        <taxon>Saccharomycotina</taxon>
        <taxon>Pichiomycetes</taxon>
        <taxon>Debaryomycetaceae</taxon>
        <taxon>Candida/Lodderomyces clade</taxon>
        <taxon>Candida</taxon>
    </lineage>
</organism>
<dbReference type="Proteomes" id="UP001152885">
    <property type="component" value="Unassembled WGS sequence"/>
</dbReference>
<accession>A0A9W4XGK6</accession>
<dbReference type="EMBL" id="CANTUO010000002">
    <property type="protein sequence ID" value="CAI5757991.1"/>
    <property type="molecule type" value="Genomic_DNA"/>
</dbReference>
<keyword evidence="3" id="KW-1185">Reference proteome</keyword>
<dbReference type="AlphaFoldDB" id="A0A9W4XGK6"/>